<organism evidence="1 2">
    <name type="scientific">Aeromonas veronii</name>
    <dbReference type="NCBI Taxonomy" id="654"/>
    <lineage>
        <taxon>Bacteria</taxon>
        <taxon>Pseudomonadati</taxon>
        <taxon>Pseudomonadota</taxon>
        <taxon>Gammaproteobacteria</taxon>
        <taxon>Aeromonadales</taxon>
        <taxon>Aeromonadaceae</taxon>
        <taxon>Aeromonas</taxon>
    </lineage>
</organism>
<comment type="caution">
    <text evidence="1">The sequence shown here is derived from an EMBL/GenBank/DDBJ whole genome shotgun (WGS) entry which is preliminary data.</text>
</comment>
<dbReference type="AlphaFoldDB" id="A0A3A9IM78"/>
<proteinExistence type="predicted"/>
<evidence type="ECO:0000313" key="2">
    <source>
        <dbReference type="Proteomes" id="UP000281725"/>
    </source>
</evidence>
<reference evidence="1 2" key="1">
    <citation type="submission" date="2018-09" db="EMBL/GenBank/DDBJ databases">
        <title>Genome sequencing of Aeromonas veronii MS-17-88.</title>
        <authorList>
            <person name="Tekedar H.C."/>
            <person name="Arick M.A."/>
            <person name="Hsu C.-Y."/>
            <person name="Thrash A."/>
            <person name="Karsi A."/>
            <person name="Lawrence M.L."/>
            <person name="Abdelhamed H."/>
        </authorList>
    </citation>
    <scope>NUCLEOTIDE SEQUENCE [LARGE SCALE GENOMIC DNA]</scope>
    <source>
        <strain evidence="1 2">MS 17-88</strain>
    </source>
</reference>
<evidence type="ECO:0000313" key="1">
    <source>
        <dbReference type="EMBL" id="RKJ91110.1"/>
    </source>
</evidence>
<accession>A0A3A9IM78</accession>
<sequence>MKNRRLGAGFFISAIYPSPDIAVTLFSLHRSIAPSLHRSIAPSLHRSIAPSLHRSIAPSLHRSIAPSLHRSIVPSFHRSPRYSKLPFACILVVSK</sequence>
<gene>
    <name evidence="1" type="ORF">D6R50_00315</name>
</gene>
<dbReference type="Proteomes" id="UP000281725">
    <property type="component" value="Unassembled WGS sequence"/>
</dbReference>
<protein>
    <submittedName>
        <fullName evidence="1">Uncharacterized protein</fullName>
    </submittedName>
</protein>
<name>A0A3A9IM78_AERVE</name>
<dbReference type="EMBL" id="RAWX01000001">
    <property type="protein sequence ID" value="RKJ91110.1"/>
    <property type="molecule type" value="Genomic_DNA"/>
</dbReference>